<evidence type="ECO:0000313" key="1">
    <source>
        <dbReference type="EMBL" id="MEW9570853.1"/>
    </source>
</evidence>
<dbReference type="EMBL" id="JBFOHK010000001">
    <property type="protein sequence ID" value="MEW9570853.1"/>
    <property type="molecule type" value="Genomic_DNA"/>
</dbReference>
<dbReference type="RefSeq" id="WP_367852924.1">
    <property type="nucleotide sequence ID" value="NZ_JBFOHK010000001.1"/>
</dbReference>
<protein>
    <submittedName>
        <fullName evidence="1">Major capsid protein</fullName>
    </submittedName>
</protein>
<dbReference type="Pfam" id="PF20036">
    <property type="entry name" value="Gp13-like"/>
    <property type="match status" value="1"/>
</dbReference>
<evidence type="ECO:0000313" key="2">
    <source>
        <dbReference type="Proteomes" id="UP001556220"/>
    </source>
</evidence>
<gene>
    <name evidence="1" type="ORF">ABQJ54_03760</name>
</gene>
<accession>A0ABV3QAL5</accession>
<proteinExistence type="predicted"/>
<comment type="caution">
    <text evidence="1">The sequence shown here is derived from an EMBL/GenBank/DDBJ whole genome shotgun (WGS) entry which is preliminary data.</text>
</comment>
<name>A0ABV3QAL5_9GAMM</name>
<reference evidence="1 2" key="1">
    <citation type="submission" date="2024-06" db="EMBL/GenBank/DDBJ databases">
        <authorList>
            <person name="Woo H."/>
        </authorList>
    </citation>
    <scope>NUCLEOTIDE SEQUENCE [LARGE SCALE GENOMIC DNA]</scope>
    <source>
        <strain evidence="1 2">Si-c</strain>
    </source>
</reference>
<dbReference type="Proteomes" id="UP001556220">
    <property type="component" value="Unassembled WGS sequence"/>
</dbReference>
<organism evidence="1 2">
    <name type="scientific">Rhodanobacter lycopersici</name>
    <dbReference type="NCBI Taxonomy" id="3162487"/>
    <lineage>
        <taxon>Bacteria</taxon>
        <taxon>Pseudomonadati</taxon>
        <taxon>Pseudomonadota</taxon>
        <taxon>Gammaproteobacteria</taxon>
        <taxon>Lysobacterales</taxon>
        <taxon>Rhodanobacteraceae</taxon>
        <taxon>Rhodanobacter</taxon>
    </lineage>
</organism>
<sequence>MAVVQIADVIVPQEFTEYTIQNTMVKSALFQSGVAARNGVIDDQLTAGAESFNVPFWYDLADSEADICSDDPSVNATPDKLSAGKQIVRKSFLHKSWSTMSLASELAGSDAMVRIQDRVAAYWTRQMQKRLIASLNGILADNVANDGGDMVVDISAETGGADLFGAAAVIDTAATLGDAMTDLSAIAMHSDVYALALKNNLVDTFVLQSDGSFIQRFRGLNIIVDDGMPVSAGVYTSVLFGAGAVGYGVAAPRIAAGTEIHNLPEAGNGGGQQILHSRVNLAIHPAGYAWKEATIAADSPSLAELALPANWSRVVERKAVPLAFLKHKVA</sequence>
<dbReference type="InterPro" id="IPR045404">
    <property type="entry name" value="Gp13-like"/>
</dbReference>
<keyword evidence="2" id="KW-1185">Reference proteome</keyword>